<comment type="subcellular location">
    <subcellularLocation>
        <location evidence="1">Membrane</location>
        <topology evidence="1">Multi-pass membrane protein</topology>
    </subcellularLocation>
</comment>
<dbReference type="GO" id="GO:0046839">
    <property type="term" value="P:phospholipid dephosphorylation"/>
    <property type="evidence" value="ECO:0007669"/>
    <property type="project" value="TreeGrafter"/>
</dbReference>
<evidence type="ECO:0000256" key="5">
    <source>
        <dbReference type="ARBA" id="ARBA00023136"/>
    </source>
</evidence>
<sequence length="268" mass="30649">MTTMRNIDRSINFWFDIFLRAFLALLIVTLERTEPFNRKIHDDEVWLYKNPKTLSYVPVTVLWPAVFIVPMVVISVSFLIHRDKIDFAQALLAVTLALGLNGVLTNIIKIIVGRPRPDYFWRCFPDGIANAEFNCTGDSHEIRDGKKSFPSGHSSFAFTSFGFVAYYLAGKLKTFSLSGKGHSWKLCSFLIPLGVALCIALSRTCDYHHHWQDVVVGSTIGIFISYMCYRHYYPPLDSQLCHKPYAELIKEGDIKSIKAAREDEIKWI</sequence>
<feature type="transmembrane region" description="Helical" evidence="6">
    <location>
        <begin position="56"/>
        <end position="79"/>
    </location>
</feature>
<keyword evidence="4 6" id="KW-1133">Transmembrane helix</keyword>
<feature type="domain" description="Phosphatidic acid phosphatase type 2/haloperoxidase" evidence="7">
    <location>
        <begin position="90"/>
        <end position="229"/>
    </location>
</feature>
<dbReference type="SUPFAM" id="SSF48317">
    <property type="entry name" value="Acid phosphatase/Vanadium-dependent haloperoxidase"/>
    <property type="match status" value="1"/>
</dbReference>
<keyword evidence="9" id="KW-1185">Reference proteome</keyword>
<organism evidence="8 9">
    <name type="scientific">Cotesia congregata</name>
    <name type="common">Parasitoid wasp</name>
    <name type="synonym">Apanteles congregatus</name>
    <dbReference type="NCBI Taxonomy" id="51543"/>
    <lineage>
        <taxon>Eukaryota</taxon>
        <taxon>Metazoa</taxon>
        <taxon>Ecdysozoa</taxon>
        <taxon>Arthropoda</taxon>
        <taxon>Hexapoda</taxon>
        <taxon>Insecta</taxon>
        <taxon>Pterygota</taxon>
        <taxon>Neoptera</taxon>
        <taxon>Endopterygota</taxon>
        <taxon>Hymenoptera</taxon>
        <taxon>Apocrita</taxon>
        <taxon>Ichneumonoidea</taxon>
        <taxon>Braconidae</taxon>
        <taxon>Microgastrinae</taxon>
        <taxon>Cotesia</taxon>
    </lineage>
</organism>
<dbReference type="InterPro" id="IPR036938">
    <property type="entry name" value="PAP2/HPO_sf"/>
</dbReference>
<feature type="transmembrane region" description="Helical" evidence="6">
    <location>
        <begin position="12"/>
        <end position="30"/>
    </location>
</feature>
<feature type="transmembrane region" description="Helical" evidence="6">
    <location>
        <begin position="182"/>
        <end position="202"/>
    </location>
</feature>
<dbReference type="Pfam" id="PF01569">
    <property type="entry name" value="PAP2"/>
    <property type="match status" value="1"/>
</dbReference>
<dbReference type="OrthoDB" id="10030083at2759"/>
<dbReference type="Gene3D" id="1.20.144.10">
    <property type="entry name" value="Phosphatidic acid phosphatase type 2/haloperoxidase"/>
    <property type="match status" value="1"/>
</dbReference>
<evidence type="ECO:0000256" key="4">
    <source>
        <dbReference type="ARBA" id="ARBA00022989"/>
    </source>
</evidence>
<dbReference type="UniPathway" id="UPA00085"/>
<evidence type="ECO:0000259" key="7">
    <source>
        <dbReference type="SMART" id="SM00014"/>
    </source>
</evidence>
<protein>
    <submittedName>
        <fullName evidence="8">Similar to PLPP4: Phospholipid phosphatase 4 (Homo sapiens)</fullName>
    </submittedName>
</protein>
<feature type="transmembrane region" description="Helical" evidence="6">
    <location>
        <begin position="91"/>
        <end position="112"/>
    </location>
</feature>
<evidence type="ECO:0000256" key="1">
    <source>
        <dbReference type="ARBA" id="ARBA00004141"/>
    </source>
</evidence>
<dbReference type="GO" id="GO:0016020">
    <property type="term" value="C:membrane"/>
    <property type="evidence" value="ECO:0007669"/>
    <property type="project" value="UniProtKB-SubCell"/>
</dbReference>
<comment type="caution">
    <text evidence="8">The sequence shown here is derived from an EMBL/GenBank/DDBJ whole genome shotgun (WGS) entry which is preliminary data.</text>
</comment>
<dbReference type="InterPro" id="IPR000326">
    <property type="entry name" value="PAP2/HPO"/>
</dbReference>
<evidence type="ECO:0000313" key="8">
    <source>
        <dbReference type="EMBL" id="CAG5077364.1"/>
    </source>
</evidence>
<dbReference type="Proteomes" id="UP000786811">
    <property type="component" value="Unassembled WGS sequence"/>
</dbReference>
<dbReference type="SMART" id="SM00014">
    <property type="entry name" value="acidPPc"/>
    <property type="match status" value="1"/>
</dbReference>
<proteinExistence type="inferred from homology"/>
<dbReference type="AlphaFoldDB" id="A0A8J2EPD4"/>
<feature type="transmembrane region" description="Helical" evidence="6">
    <location>
        <begin position="214"/>
        <end position="233"/>
    </location>
</feature>
<dbReference type="EMBL" id="CAJNRD030001117">
    <property type="protein sequence ID" value="CAG5077364.1"/>
    <property type="molecule type" value="Genomic_DNA"/>
</dbReference>
<keyword evidence="3 6" id="KW-0812">Transmembrane</keyword>
<dbReference type="PANTHER" id="PTHR10165:SF35">
    <property type="entry name" value="RE23632P"/>
    <property type="match status" value="1"/>
</dbReference>
<dbReference type="InterPro" id="IPR043216">
    <property type="entry name" value="PAP-like"/>
</dbReference>
<evidence type="ECO:0000313" key="9">
    <source>
        <dbReference type="Proteomes" id="UP000786811"/>
    </source>
</evidence>
<dbReference type="CDD" id="cd03390">
    <property type="entry name" value="PAP2_containing_1_like"/>
    <property type="match status" value="1"/>
</dbReference>
<comment type="similarity">
    <text evidence="2">Belongs to the PA-phosphatase related phosphoesterase family.</text>
</comment>
<evidence type="ECO:0000256" key="3">
    <source>
        <dbReference type="ARBA" id="ARBA00022692"/>
    </source>
</evidence>
<name>A0A8J2EPD4_COTCN</name>
<dbReference type="PANTHER" id="PTHR10165">
    <property type="entry name" value="LIPID PHOSPHATE PHOSPHATASE"/>
    <property type="match status" value="1"/>
</dbReference>
<accession>A0A8J2EPD4</accession>
<keyword evidence="5 6" id="KW-0472">Membrane</keyword>
<gene>
    <name evidence="8" type="ORF">HICCMSTLAB_LOCUS2434</name>
</gene>
<dbReference type="GO" id="GO:0008195">
    <property type="term" value="F:phosphatidate phosphatase activity"/>
    <property type="evidence" value="ECO:0007669"/>
    <property type="project" value="TreeGrafter"/>
</dbReference>
<feature type="transmembrane region" description="Helical" evidence="6">
    <location>
        <begin position="153"/>
        <end position="170"/>
    </location>
</feature>
<evidence type="ECO:0000256" key="2">
    <source>
        <dbReference type="ARBA" id="ARBA00008816"/>
    </source>
</evidence>
<dbReference type="GO" id="GO:0006644">
    <property type="term" value="P:phospholipid metabolic process"/>
    <property type="evidence" value="ECO:0007669"/>
    <property type="project" value="UniProtKB-UniPathway"/>
</dbReference>
<evidence type="ECO:0000256" key="6">
    <source>
        <dbReference type="SAM" id="Phobius"/>
    </source>
</evidence>
<reference evidence="8" key="1">
    <citation type="submission" date="2021-04" db="EMBL/GenBank/DDBJ databases">
        <authorList>
            <person name="Chebbi M.A.C M."/>
        </authorList>
    </citation>
    <scope>NUCLEOTIDE SEQUENCE</scope>
</reference>